<accession>A0ABX5LK48</accession>
<dbReference type="CDD" id="cd06575">
    <property type="entry name" value="PASTA_Pbp2x-like_2"/>
    <property type="match status" value="1"/>
</dbReference>
<protein>
    <submittedName>
        <fullName evidence="2">Cell division protein FtsI (Penicillin-binding protein 3)/stage V sporulation protein D (Sporulation-specific penicillin-binding protein)</fullName>
    </submittedName>
</protein>
<dbReference type="InterPro" id="IPR005543">
    <property type="entry name" value="PASTA_dom"/>
</dbReference>
<dbReference type="EMBL" id="QGHD01000014">
    <property type="protein sequence ID" value="PWK98224.1"/>
    <property type="molecule type" value="Genomic_DNA"/>
</dbReference>
<evidence type="ECO:0000259" key="1">
    <source>
        <dbReference type="PROSITE" id="PS51178"/>
    </source>
</evidence>
<proteinExistence type="predicted"/>
<evidence type="ECO:0000313" key="3">
    <source>
        <dbReference type="Proteomes" id="UP000245523"/>
    </source>
</evidence>
<feature type="domain" description="PASTA" evidence="1">
    <location>
        <begin position="567"/>
        <end position="624"/>
    </location>
</feature>
<keyword evidence="3" id="KW-1185">Reference proteome</keyword>
<dbReference type="Pfam" id="PF03793">
    <property type="entry name" value="PASTA"/>
    <property type="match status" value="1"/>
</dbReference>
<dbReference type="Gene3D" id="3.40.710.10">
    <property type="entry name" value="DD-peptidase/beta-lactamase superfamily"/>
    <property type="match status" value="1"/>
</dbReference>
<dbReference type="SUPFAM" id="SSF56601">
    <property type="entry name" value="beta-lactamase/transpeptidase-like"/>
    <property type="match status" value="1"/>
</dbReference>
<keyword evidence="2" id="KW-0132">Cell division</keyword>
<dbReference type="InterPro" id="IPR001460">
    <property type="entry name" value="PCN-bd_Tpept"/>
</dbReference>
<dbReference type="Pfam" id="PF00905">
    <property type="entry name" value="Transpeptidase"/>
    <property type="match status" value="1"/>
</dbReference>
<dbReference type="RefSeq" id="WP_106198689.1">
    <property type="nucleotide sequence ID" value="NZ_JAXEIU010000032.1"/>
</dbReference>
<dbReference type="InterPro" id="IPR012338">
    <property type="entry name" value="Beta-lactam/transpept-like"/>
</dbReference>
<dbReference type="InterPro" id="IPR050515">
    <property type="entry name" value="Beta-lactam/transpept"/>
</dbReference>
<dbReference type="Gene3D" id="3.30.450.330">
    <property type="match status" value="1"/>
</dbReference>
<dbReference type="SUPFAM" id="SSF54184">
    <property type="entry name" value="Penicillin-binding protein 2x (pbp-2x), c-terminal domain"/>
    <property type="match status" value="1"/>
</dbReference>
<dbReference type="PROSITE" id="PS51178">
    <property type="entry name" value="PASTA"/>
    <property type="match status" value="1"/>
</dbReference>
<reference evidence="2 3" key="1">
    <citation type="submission" date="2018-05" db="EMBL/GenBank/DDBJ databases">
        <title>Animal gut microbial communities from fecal samples from Wisconsin, USA.</title>
        <authorList>
            <person name="Neumann A."/>
        </authorList>
    </citation>
    <scope>NUCLEOTIDE SEQUENCE [LARGE SCALE GENOMIC DNA]</scope>
    <source>
        <strain evidence="2 3">UWS4</strain>
    </source>
</reference>
<dbReference type="SMART" id="SM00740">
    <property type="entry name" value="PASTA"/>
    <property type="match status" value="1"/>
</dbReference>
<dbReference type="GO" id="GO:0051301">
    <property type="term" value="P:cell division"/>
    <property type="evidence" value="ECO:0007669"/>
    <property type="project" value="UniProtKB-KW"/>
</dbReference>
<dbReference type="PANTHER" id="PTHR30627">
    <property type="entry name" value="PEPTIDOGLYCAN D,D-TRANSPEPTIDASE"/>
    <property type="match status" value="1"/>
</dbReference>
<keyword evidence="2" id="KW-0131">Cell cycle</keyword>
<evidence type="ECO:0000313" key="2">
    <source>
        <dbReference type="EMBL" id="PWK98224.1"/>
    </source>
</evidence>
<comment type="caution">
    <text evidence="2">The sequence shown here is derived from an EMBL/GenBank/DDBJ whole genome shotgun (WGS) entry which is preliminary data.</text>
</comment>
<organism evidence="2 3">
    <name type="scientific">Hallerella porci</name>
    <dbReference type="NCBI Taxonomy" id="1945871"/>
    <lineage>
        <taxon>Bacteria</taxon>
        <taxon>Pseudomonadati</taxon>
        <taxon>Fibrobacterota</taxon>
        <taxon>Fibrobacteria</taxon>
        <taxon>Fibrobacterales</taxon>
        <taxon>Fibrobacteraceae</taxon>
        <taxon>Hallerella</taxon>
    </lineage>
</organism>
<gene>
    <name evidence="2" type="ORF">B0H50_11431</name>
</gene>
<name>A0ABX5LK48_9BACT</name>
<dbReference type="Gene3D" id="3.90.1310.10">
    <property type="entry name" value="Penicillin-binding protein 2a (Domain 2)"/>
    <property type="match status" value="1"/>
</dbReference>
<dbReference type="Proteomes" id="UP000245523">
    <property type="component" value="Unassembled WGS sequence"/>
</dbReference>
<sequence>MRLSRMSWVILLTIAIWFVMLGRTFQIQVIDSDKYTKIANMHARDRAIRKAPRGRILDRNGRIFAQSIQERVGESNRTEDRRIFPQGVLASQLIGQVGRDGQGLFGLEFLFEDKFRGTDGWQMRILNSKRHVQAGRIQDGADPIPGKDLVLTIDRDIQEIVEKALKDGVETYHAESGSAVVVDPYTGEILAMASYPTFDPNAPISAASRAKRNDIVTLAYEPGSTFKAITAATAIETHSVNPETIFSGEKGAWNAGNGIIIHDDGRRDHGDHNMTGAMAVSSNIIFAKIADSIGDKKFYSYVRDFGFGSKTAIELPGEESGLLKPPHTWSGRTGKTMGYGHEILVTPIQMVMSYCAIANGGILYQPTIVKAWRSLEGDTLELQKPIQVRRVISEKTAARVRSMLREVVEIGTGKRVNSQKLSGIAFGGKTGTAEKYNKELRRYDHTRQVASFIGLAPAENPRYVCMVLMDDPKGQTSGGATSGPIFRKIMEGIYYGPSISPLPYNLANVSVHENCNVEFVGLPRTEAKNQAESRKCPVTFEGEGSTVIASEYDFENSGRKLRLGTLNVQKMPNLAGLTLRDALEQIGELSGSIEYEGVGRVKKQYPAPDAVIKRGEKFKLILSEKG</sequence>